<gene>
    <name evidence="1" type="ORF">F7R26_005730</name>
</gene>
<evidence type="ECO:0008006" key="3">
    <source>
        <dbReference type="Google" id="ProtNLM"/>
    </source>
</evidence>
<dbReference type="GeneID" id="98400397"/>
<dbReference type="AlphaFoldDB" id="A0A643G295"/>
<dbReference type="RefSeq" id="WP_150983740.1">
    <property type="nucleotide sequence ID" value="NZ_CP062803.1"/>
</dbReference>
<dbReference type="EMBL" id="CP062803">
    <property type="protein sequence ID" value="QOT77547.1"/>
    <property type="molecule type" value="Genomic_DNA"/>
</dbReference>
<organism evidence="1 2">
    <name type="scientific">Cupriavidus basilensis</name>
    <dbReference type="NCBI Taxonomy" id="68895"/>
    <lineage>
        <taxon>Bacteria</taxon>
        <taxon>Pseudomonadati</taxon>
        <taxon>Pseudomonadota</taxon>
        <taxon>Betaproteobacteria</taxon>
        <taxon>Burkholderiales</taxon>
        <taxon>Burkholderiaceae</taxon>
        <taxon>Cupriavidus</taxon>
    </lineage>
</organism>
<evidence type="ECO:0000313" key="1">
    <source>
        <dbReference type="EMBL" id="QOT77547.1"/>
    </source>
</evidence>
<accession>A0A643G295</accession>
<name>A0A643G295_9BURK</name>
<reference evidence="1 2" key="1">
    <citation type="submission" date="2020-10" db="EMBL/GenBank/DDBJ databases">
        <title>Complete genome sequence of Cupriavidus basilensis CCUG 49340T.</title>
        <authorList>
            <person name="Salva-Serra F."/>
            <person name="Donoso R.A."/>
            <person name="Cho K.H."/>
            <person name="Yoo J.A."/>
            <person name="Lee K."/>
            <person name="Yoon S.-H."/>
            <person name="Perez-Pantoja D."/>
            <person name="Moore E.R.B."/>
        </authorList>
    </citation>
    <scope>NUCLEOTIDE SEQUENCE [LARGE SCALE GENOMIC DNA]</scope>
    <source>
        <strain evidence="2">CCUG 49340</strain>
    </source>
</reference>
<protein>
    <recommendedName>
        <fullName evidence="3">Lipoprotein transmembrane</fullName>
    </recommendedName>
</protein>
<evidence type="ECO:0000313" key="2">
    <source>
        <dbReference type="Proteomes" id="UP000397656"/>
    </source>
</evidence>
<sequence length="176" mass="20313">MNASSSRRAARWLVLATAATILPACSVLQPVKVGQDMVGAPEAAVQARFGTPTDTYQLADGTQRWIYSKQPFGQQSYAADFDRDGHLSNFRQMLQTSELYKAKVDVWTKLDVEQHFGKPREPKQYYPLMKREVWSYRFRHEDTWPSMFNFYFDDAGVLRQTQITPDPLAEGRGRRR</sequence>
<dbReference type="Proteomes" id="UP000397656">
    <property type="component" value="Chromosome 1"/>
</dbReference>
<proteinExistence type="predicted"/>